<dbReference type="EMBL" id="JAERQG010000001">
    <property type="protein sequence ID" value="MBL0764838.1"/>
    <property type="molecule type" value="Genomic_DNA"/>
</dbReference>
<evidence type="ECO:0000259" key="6">
    <source>
        <dbReference type="PROSITE" id="PS50268"/>
    </source>
</evidence>
<name>A0A937DGJ0_9BACT</name>
<dbReference type="GO" id="GO:0016020">
    <property type="term" value="C:membrane"/>
    <property type="evidence" value="ECO:0007669"/>
    <property type="project" value="InterPro"/>
</dbReference>
<keyword evidence="2" id="KW-0677">Repeat</keyword>
<accession>A0A937DGJ0</accession>
<evidence type="ECO:0000256" key="2">
    <source>
        <dbReference type="ARBA" id="ARBA00022737"/>
    </source>
</evidence>
<dbReference type="Pfam" id="PF13585">
    <property type="entry name" value="CHU_C"/>
    <property type="match status" value="1"/>
</dbReference>
<dbReference type="GO" id="GO:0030001">
    <property type="term" value="P:metal ion transport"/>
    <property type="evidence" value="ECO:0007669"/>
    <property type="project" value="TreeGrafter"/>
</dbReference>
<dbReference type="Proteomes" id="UP000642920">
    <property type="component" value="Unassembled WGS sequence"/>
</dbReference>
<dbReference type="GO" id="GO:0005509">
    <property type="term" value="F:calcium ion binding"/>
    <property type="evidence" value="ECO:0007669"/>
    <property type="project" value="InterPro"/>
</dbReference>
<dbReference type="GO" id="GO:0007154">
    <property type="term" value="P:cell communication"/>
    <property type="evidence" value="ECO:0007669"/>
    <property type="project" value="InterPro"/>
</dbReference>
<evidence type="ECO:0000256" key="5">
    <source>
        <dbReference type="SAM" id="SignalP"/>
    </source>
</evidence>
<dbReference type="SMART" id="SM00237">
    <property type="entry name" value="Calx_beta"/>
    <property type="match status" value="8"/>
</dbReference>
<dbReference type="InterPro" id="IPR038081">
    <property type="entry name" value="CalX-like_sf"/>
</dbReference>
<dbReference type="InterPro" id="IPR051171">
    <property type="entry name" value="CaCA"/>
</dbReference>
<evidence type="ECO:0000313" key="7">
    <source>
        <dbReference type="EMBL" id="MBL0764838.1"/>
    </source>
</evidence>
<dbReference type="PROSITE" id="PS50268">
    <property type="entry name" value="CADHERIN_2"/>
    <property type="match status" value="1"/>
</dbReference>
<dbReference type="GO" id="GO:0007156">
    <property type="term" value="P:homophilic cell adhesion via plasma membrane adhesion molecules"/>
    <property type="evidence" value="ECO:0007669"/>
    <property type="project" value="InterPro"/>
</dbReference>
<dbReference type="PANTHER" id="PTHR11878">
    <property type="entry name" value="SODIUM/CALCIUM EXCHANGER"/>
    <property type="match status" value="1"/>
</dbReference>
<feature type="domain" description="Cadherin" evidence="6">
    <location>
        <begin position="1863"/>
        <end position="1992"/>
    </location>
</feature>
<keyword evidence="3" id="KW-0106">Calcium</keyword>
<dbReference type="InterPro" id="IPR026341">
    <property type="entry name" value="T9SS_type_B"/>
</dbReference>
<dbReference type="InterPro" id="IPR003644">
    <property type="entry name" value="Calx_beta"/>
</dbReference>
<evidence type="ECO:0000256" key="4">
    <source>
        <dbReference type="ARBA" id="ARBA00023065"/>
    </source>
</evidence>
<dbReference type="PANTHER" id="PTHR11878:SF65">
    <property type="entry name" value="NA_CA-EXCHANGE PROTEIN, ISOFORM G"/>
    <property type="match status" value="1"/>
</dbReference>
<evidence type="ECO:0000256" key="3">
    <source>
        <dbReference type="ARBA" id="ARBA00022837"/>
    </source>
</evidence>
<dbReference type="Pfam" id="PF13205">
    <property type="entry name" value="Big_5"/>
    <property type="match status" value="1"/>
</dbReference>
<keyword evidence="4" id="KW-0813">Transport</keyword>
<sequence length="2174" mass="222650">MIKQQLLKLILVLIFTGGISTYSHGQCTDGNSNTTNTNFATGNLANSFVADCSGNLTSVELQWGGADTSFSIELFEGNGTGGTQVGTSVTGLASAGSGLNNFESFDVSSGGFSVTSGNTYTIQVSAANNLIYDQSGGSAFSEGILYFNGGAQSTLDMVFRVNVTAAASTPEVTLSSSATSALETGGSITVTATASSAPSSDLTVPLQFTGTATTGVDYTGSGDITISGGSTTGSITLNMTSDVIYEPGGESLNVAINSTTISGATVGSPSSVALTITDDDSQPTITINDVTQNEGIAGTTNFTFTISLSNPSSETIGVNYASADGSALAGVDYTSVSGSLSFTPGQTSKIVTVLVNGETLDENDETFTVNLSSPTNATISDASGTGTISNDDTAFQPNASLEVLSIYNPITDESGGQVYVRGKLDRISGKTVDIPLSFSGTAVGGGTDYSITSSTITLTSGEIMDSIRITSLFDGIEEGDETIIIDMDVPTNSIESGTQQVTITIQDEDAAAPVVSSVNVPGNGTYIINQNLDFTVNFNENVDVVTTGGTPQLAITIGSTTRQATYISGSGSSSLVFRYTVQSGDQDADGISIGTLAANGGSIRDAFGTDANLTLNGVGNTTGILVDATGPVVSSVSVPTNNTYTQGQNLDFTVNFNENVTIASGLPQLGLTIGATARQADYVSGSGSSSILFRYTIQAGESDTDGISIGSIAANGATFRDASGNDATLTLNGVGSTTDVLVDTEAPRVTRIERQTPGSSPTNADAVTFRVTFSEDISGADLNDFEVTGPTGASIGVTGTGSIRDITISGGNMVSYEGTVTISFASGQNIADIAGNALTNMTPTVVNINTYLLDNTAPAVTSIARQNPTDTPTNADALVFRLTFNSNVTAVNDADFEVTGPTGESIGVVGSGTTYDVTVSGGDMASLNGDVTLSFASGQNITDVAGNPLVVTTPTGTNDNTYTIDNTAPTVSTLSPADNATDVSLSSNFVITFNEDVVVNSGNLTVHRVSDDGVVRTFDVTNNTIVSVSGNEVTFDNTTDLALNTEHYILLDNGAFEDEAGNAYGGIISTTAWSFTTTDETEIATNDPSVTEGNTGSSNLTFTVSLSQPAPSGGATVDYATSDGTATAGTDYTATSGTLSFAAGESSKTIDVVVSGDLMLEPDETVILTLSNPTGTNVVISDNTGTGTINDDDAAAVTIADVNANEDDGTITLTATLDAQVQGGFTVDVSTADGTATVADNDYTAVTGQTLTFVGTAGETQNITVVPTADTKLEPNENLTVSMSNLASTSLAVDITDQATITLTNDDEAMVTIADVSGNEDDGAITLTATLNAEVVGGFSVDVSTVDGTATTADGDFTAVTSETLTFSGNLGETQTFTVIPNADTKLEGNETVAVSMSNLSGTALTIDISDNAIVTINNDDTAAITIANVGGNEDDGSITMTATLNAEVQGGFKVEVATADGSASTADGDYIAITGQTLTFTGTAGETQTFTVVPTADTKYESNETFTVGLSNLTGTSLPITISDVATVTITNDDAAAVTIGDVSANEDDGTITLTATLDAQVQGGFTVDVSTADGTATVADNDYTALTSRTLTFAGTAGETQAFTIAPISDIKVEVDETFSVSMSNLASTSLAVDITDQATITLTNDDEAMVTISDVSGNEDDGAITLTATLNAEVVGGFSVDVSTADGTATTADADYTPISNQKLTFAGNEGETQTFTLTPTADTKVEIDESVNISLSNLSGTSLPIDITDGAVVTILNDDITEIQFTSTEGNGSEAISSHQFAVELTRSAAIPVTVDYSVTGTATGSGTDYTLTNGTLTIAAGNTSGTLEITGIVDDEIVEQNETVIVTLANPNNAILGTTTMYTYTITDNDEAVLSLEATDQAAEDDVNGLFTISSTKQFANEVNLTFSISGTATESNDYEAIGTSIVFPSLTSSITIPVVVRADNEVEEDETVQLSLESVSNTSASIAAESTATITITDNDDQLPQTITFNPIDDKRLSDREVVLEATGGDSNEPITFTISTDPVNGVATLSNEVILLEGVGTVTVTASQAGNNSYLPAEDVSQSFSILSDELLLPTLFTPNNDRVNDLLLIRGGASVQSISFRIYNREGNLVFESDSFQELTEIGWDGKKNGVNQPTGAYVWVIAGTMTNGQPITINGSNKGTIFIAR</sequence>
<dbReference type="RefSeq" id="WP_201918788.1">
    <property type="nucleotide sequence ID" value="NZ_JAERQG010000001.1"/>
</dbReference>
<dbReference type="InterPro" id="IPR032812">
    <property type="entry name" value="SbsA_Ig"/>
</dbReference>
<proteinExistence type="predicted"/>
<dbReference type="NCBIfam" id="TIGR04131">
    <property type="entry name" value="Bac_Flav_CTERM"/>
    <property type="match status" value="1"/>
</dbReference>
<dbReference type="PRINTS" id="PR00205">
    <property type="entry name" value="CADHERIN"/>
</dbReference>
<dbReference type="Pfam" id="PF03160">
    <property type="entry name" value="Calx-beta"/>
    <property type="match status" value="7"/>
</dbReference>
<evidence type="ECO:0000256" key="1">
    <source>
        <dbReference type="ARBA" id="ARBA00022729"/>
    </source>
</evidence>
<gene>
    <name evidence="7" type="ORF">JKP34_06215</name>
</gene>
<dbReference type="InterPro" id="IPR002126">
    <property type="entry name" value="Cadherin-like_dom"/>
</dbReference>
<organism evidence="7 8">
    <name type="scientific">Marivirga atlantica</name>
    <dbReference type="NCBI Taxonomy" id="1548457"/>
    <lineage>
        <taxon>Bacteria</taxon>
        <taxon>Pseudomonadati</taxon>
        <taxon>Bacteroidota</taxon>
        <taxon>Cytophagia</taxon>
        <taxon>Cytophagales</taxon>
        <taxon>Marivirgaceae</taxon>
        <taxon>Marivirga</taxon>
    </lineage>
</organism>
<keyword evidence="8" id="KW-1185">Reference proteome</keyword>
<feature type="chain" id="PRO_5037482627" evidence="5">
    <location>
        <begin position="26"/>
        <end position="2174"/>
    </location>
</feature>
<keyword evidence="4" id="KW-0406">Ion transport</keyword>
<dbReference type="Gene3D" id="2.60.40.2030">
    <property type="match status" value="11"/>
</dbReference>
<evidence type="ECO:0000313" key="8">
    <source>
        <dbReference type="Proteomes" id="UP000642920"/>
    </source>
</evidence>
<dbReference type="SUPFAM" id="SSF141072">
    <property type="entry name" value="CalX-like"/>
    <property type="match status" value="11"/>
</dbReference>
<keyword evidence="1 5" id="KW-0732">Signal</keyword>
<protein>
    <submittedName>
        <fullName evidence="7">Ig-like domain-containing protein</fullName>
    </submittedName>
</protein>
<feature type="signal peptide" evidence="5">
    <location>
        <begin position="1"/>
        <end position="25"/>
    </location>
</feature>
<reference evidence="7" key="1">
    <citation type="submission" date="2021-01" db="EMBL/GenBank/DDBJ databases">
        <title>Marivirga sp. nov., isolated from intertidal surface sediments.</title>
        <authorList>
            <person name="Zhang M."/>
        </authorList>
    </citation>
    <scope>NUCLEOTIDE SEQUENCE</scope>
    <source>
        <strain evidence="7">SM1354</strain>
    </source>
</reference>
<comment type="caution">
    <text evidence="7">The sequence shown here is derived from an EMBL/GenBank/DDBJ whole genome shotgun (WGS) entry which is preliminary data.</text>
</comment>